<dbReference type="STRING" id="1867952.MTBPR1_100157"/>
<evidence type="ECO:0000313" key="2">
    <source>
        <dbReference type="EMBL" id="SCA55516.1"/>
    </source>
</evidence>
<dbReference type="RefSeq" id="WP_069186224.1">
    <property type="nucleotide sequence ID" value="NZ_FLYE01000002.1"/>
</dbReference>
<feature type="compositionally biased region" description="Basic and acidic residues" evidence="1">
    <location>
        <begin position="101"/>
        <end position="133"/>
    </location>
</feature>
<organism evidence="2 3">
    <name type="scientific">Candidatus Terasakiella magnetica</name>
    <dbReference type="NCBI Taxonomy" id="1867952"/>
    <lineage>
        <taxon>Bacteria</taxon>
        <taxon>Pseudomonadati</taxon>
        <taxon>Pseudomonadota</taxon>
        <taxon>Alphaproteobacteria</taxon>
        <taxon>Rhodospirillales</taxon>
        <taxon>Terasakiellaceae</taxon>
        <taxon>Terasakiella</taxon>
    </lineage>
</organism>
<dbReference type="EMBL" id="FLYE01000002">
    <property type="protein sequence ID" value="SCA55516.1"/>
    <property type="molecule type" value="Genomic_DNA"/>
</dbReference>
<keyword evidence="3" id="KW-1185">Reference proteome</keyword>
<protein>
    <submittedName>
        <fullName evidence="2">Uncharacterized protein</fullName>
    </submittedName>
</protein>
<dbReference type="OrthoDB" id="8431613at2"/>
<evidence type="ECO:0000256" key="1">
    <source>
        <dbReference type="SAM" id="MobiDB-lite"/>
    </source>
</evidence>
<sequence length="560" mass="63719">MSEEKQKDYEKVELTSAMTELSSLNPAEGKAAMMSQVDRAALRVLKTLREGDPDTLQKGTHLSQIKFVMEIMEQCKEFRDGQFTRLVRQHAEDIMSGLENLPKRSKELKEEKKRKAEEAKEAASQAKSEDRARKIASGGDGSPIDEEEEEIEEKEPEFQYELAEKLCIQSVVRHYDSKLDVLRSVQLYGRHSTVDVGIPPHFLYTIEFSVLIEDAIRALIMGSRDIMTRRVYNDTDPDADEEAIRKVLRDKTRPLLDVVESGFGGWGTSQIEAEKRAKQGDEPKKKVKKEKKGGGLFSKLLGKEKKEAAPKKAKKAEREAWEDVMDIFQVSQDKGEIFFPKTFNFSILKYLSGMREKAFQGEVDRIIQIAEQAQGGSTAKGAVARALEQSFKNNDQNFFELLILNLLYTKNSIGLDEVQTACMGQKLDASRLPLSVPELGRRPVTYAEQIIKLLKQPAEPRVLKNCLEFFFESILVLHLIKFEKEFKNAQTHLETEKENLSKPLQGVADGVLGLIDRVLFARQQARETGEDTSMHTKDTIHHTIGKFMDAYENMYEKMKK</sequence>
<evidence type="ECO:0000313" key="3">
    <source>
        <dbReference type="Proteomes" id="UP000231658"/>
    </source>
</evidence>
<dbReference type="AlphaFoldDB" id="A0A1C3RDZ5"/>
<accession>A0A1C3RDZ5</accession>
<gene>
    <name evidence="2" type="ORF">MTBPR1_100157</name>
</gene>
<dbReference type="Proteomes" id="UP000231658">
    <property type="component" value="Unassembled WGS sequence"/>
</dbReference>
<name>A0A1C3RDZ5_9PROT</name>
<feature type="region of interest" description="Disordered" evidence="1">
    <location>
        <begin position="97"/>
        <end position="155"/>
    </location>
</feature>
<proteinExistence type="predicted"/>
<feature type="compositionally biased region" description="Acidic residues" evidence="1">
    <location>
        <begin position="143"/>
        <end position="155"/>
    </location>
</feature>
<reference evidence="2 3" key="1">
    <citation type="submission" date="2016-07" db="EMBL/GenBank/DDBJ databases">
        <authorList>
            <person name="Lefevre C.T."/>
        </authorList>
    </citation>
    <scope>NUCLEOTIDE SEQUENCE [LARGE SCALE GENOMIC DNA]</scope>
    <source>
        <strain evidence="2">PR1</strain>
    </source>
</reference>